<reference evidence="6 9" key="4">
    <citation type="submission" date="2019-11" db="EMBL/GenBank/DDBJ databases">
        <title>Whole genome shotgun sequencing (WGS) data from Adlercreutzia equolifaciens ResAG-91, Eggerthella lenta MRI-F36, MRI-F37, MRI-F40, ResAG-49, ResAG-88, ResAG-121, ResAG-145, and Gordonibacter sp. ResAG-5, ResAG-26, ResAG-43, ResAG-50, ResAG-59.</title>
        <authorList>
            <person name="Stoll D.A."/>
            <person name="Danylec N."/>
            <person name="Franz C.M.A.P."/>
            <person name="Huch M."/>
        </authorList>
    </citation>
    <scope>NUCLEOTIDE SEQUENCE [LARGE SCALE GENOMIC DNA]</scope>
    <source>
        <strain evidence="6 9">ResAG-59</strain>
    </source>
</reference>
<accession>A0A1Y4FXI7</accession>
<dbReference type="GeneID" id="97352914"/>
<dbReference type="EMBL" id="QIBW01000012">
    <property type="protein sequence ID" value="ROT89068.1"/>
    <property type="molecule type" value="Genomic_DNA"/>
</dbReference>
<dbReference type="Gene3D" id="3.40.50.1010">
    <property type="entry name" value="5'-nuclease"/>
    <property type="match status" value="1"/>
</dbReference>
<protein>
    <submittedName>
        <fullName evidence="7">PIN domain-containing protein</fullName>
    </submittedName>
</protein>
<evidence type="ECO:0000313" key="7">
    <source>
        <dbReference type="EMBL" id="ROT89068.1"/>
    </source>
</evidence>
<evidence type="ECO:0000313" key="9">
    <source>
        <dbReference type="Proteomes" id="UP000468327"/>
    </source>
</evidence>
<sequence>MRLFVDTNIILDYLDERPGYVGPARKLMILGFLHEFDLWMSASQTTDLFYLLTNGGRASEATEVKRTMQRARQFIRVCSLNEADVDAALDSTWNDFEDACVYQCALKLKADAIITRNRKDFEKSSIRVLDCEELFDYLAEEKGLVYEEIPF</sequence>
<dbReference type="InterPro" id="IPR002716">
    <property type="entry name" value="PIN_dom"/>
</dbReference>
<dbReference type="GO" id="GO:0004518">
    <property type="term" value="F:nuclease activity"/>
    <property type="evidence" value="ECO:0007669"/>
    <property type="project" value="UniProtKB-KW"/>
</dbReference>
<evidence type="ECO:0000256" key="3">
    <source>
        <dbReference type="ARBA" id="ARBA00022801"/>
    </source>
</evidence>
<keyword evidence="3" id="KW-0378">Hydrolase</keyword>
<dbReference type="CDD" id="cd09854">
    <property type="entry name" value="PIN_VapC-like"/>
    <property type="match status" value="1"/>
</dbReference>
<evidence type="ECO:0000256" key="2">
    <source>
        <dbReference type="ARBA" id="ARBA00022723"/>
    </source>
</evidence>
<evidence type="ECO:0000256" key="1">
    <source>
        <dbReference type="ARBA" id="ARBA00022722"/>
    </source>
</evidence>
<keyword evidence="2" id="KW-0479">Metal-binding</keyword>
<proteinExistence type="predicted"/>
<gene>
    <name evidence="7" type="ORF">DMP12_10335</name>
    <name evidence="6" type="ORF">GO738_16120</name>
</gene>
<dbReference type="Proteomes" id="UP000285258">
    <property type="component" value="Unassembled WGS sequence"/>
</dbReference>
<dbReference type="Proteomes" id="UP000468327">
    <property type="component" value="Unassembled WGS sequence"/>
</dbReference>
<keyword evidence="4" id="KW-0460">Magnesium</keyword>
<evidence type="ECO:0000313" key="8">
    <source>
        <dbReference type="Proteomes" id="UP000285258"/>
    </source>
</evidence>
<evidence type="ECO:0000313" key="6">
    <source>
        <dbReference type="EMBL" id="MVN16846.1"/>
    </source>
</evidence>
<name>A0A1Y4FXI7_9ACTN</name>
<comment type="caution">
    <text evidence="7">The sequence shown here is derived from an EMBL/GenBank/DDBJ whole genome shotgun (WGS) entry which is preliminary data.</text>
</comment>
<dbReference type="RefSeq" id="WP_087190086.1">
    <property type="nucleotide sequence ID" value="NZ_BAABZN010000001.1"/>
</dbReference>
<dbReference type="AlphaFoldDB" id="A0A1Y4FXI7"/>
<keyword evidence="9" id="KW-1185">Reference proteome</keyword>
<dbReference type="GO" id="GO:0046872">
    <property type="term" value="F:metal ion binding"/>
    <property type="evidence" value="ECO:0007669"/>
    <property type="project" value="UniProtKB-KW"/>
</dbReference>
<dbReference type="InterPro" id="IPR029060">
    <property type="entry name" value="PIN-like_dom_sf"/>
</dbReference>
<organism evidence="7 8">
    <name type="scientific">Gordonibacter urolithinfaciens</name>
    <dbReference type="NCBI Taxonomy" id="1335613"/>
    <lineage>
        <taxon>Bacteria</taxon>
        <taxon>Bacillati</taxon>
        <taxon>Actinomycetota</taxon>
        <taxon>Coriobacteriia</taxon>
        <taxon>Eggerthellales</taxon>
        <taxon>Eggerthellaceae</taxon>
        <taxon>Gordonibacter</taxon>
    </lineage>
</organism>
<reference evidence="7" key="3">
    <citation type="journal article" date="2019" name="Microbiol. Resour. Announc.">
        <title>Draft Genome Sequences of Type Strains of Gordonibacter faecihominis, Paraeggerthella hongkongensis, Parvibacter caecicola,Slackia equolifaciens, Slackia faecicanis, and Slackia isoflavoniconvertens.</title>
        <authorList>
            <person name="Danylec N."/>
            <person name="Stoll D.A."/>
            <person name="Dotsch A."/>
            <person name="Huch M."/>
        </authorList>
    </citation>
    <scope>NUCLEOTIDE SEQUENCE</scope>
    <source>
        <strain evidence="7">DSM 27213</strain>
    </source>
</reference>
<dbReference type="SUPFAM" id="SSF88723">
    <property type="entry name" value="PIN domain-like"/>
    <property type="match status" value="1"/>
</dbReference>
<reference evidence="7" key="2">
    <citation type="journal article" date="2019" name="Int. J. Syst. Evol. Microbiol.">
        <title>Gordonibacter faecihominis is a later heterotypic synonym of Gordonibacter urolithinfaciens.</title>
        <authorList>
            <person name="Danylec N."/>
            <person name="Stoll D.A."/>
            <person name="Huch M."/>
        </authorList>
    </citation>
    <scope>NUCLEOTIDE SEQUENCE</scope>
    <source>
        <strain evidence="7">DSM 27213</strain>
    </source>
</reference>
<reference evidence="8" key="1">
    <citation type="submission" date="2018-05" db="EMBL/GenBank/DDBJ databases">
        <title>Genome Sequencing of selected type strains of the family Eggerthellaceae.</title>
        <authorList>
            <person name="Danylec N."/>
            <person name="Stoll D.A."/>
            <person name="Doetsch A."/>
            <person name="Huch M."/>
        </authorList>
    </citation>
    <scope>NUCLEOTIDE SEQUENCE [LARGE SCALE GENOMIC DNA]</scope>
    <source>
        <strain evidence="8">DSM 27213</strain>
    </source>
</reference>
<dbReference type="EMBL" id="WPOC01000059">
    <property type="protein sequence ID" value="MVN16846.1"/>
    <property type="molecule type" value="Genomic_DNA"/>
</dbReference>
<keyword evidence="1" id="KW-0540">Nuclease</keyword>
<dbReference type="GO" id="GO:0016787">
    <property type="term" value="F:hydrolase activity"/>
    <property type="evidence" value="ECO:0007669"/>
    <property type="project" value="UniProtKB-KW"/>
</dbReference>
<dbReference type="Pfam" id="PF13470">
    <property type="entry name" value="PIN_3"/>
    <property type="match status" value="1"/>
</dbReference>
<evidence type="ECO:0000256" key="4">
    <source>
        <dbReference type="ARBA" id="ARBA00022842"/>
    </source>
</evidence>
<feature type="domain" description="PIN" evidence="5">
    <location>
        <begin position="2"/>
        <end position="119"/>
    </location>
</feature>
<evidence type="ECO:0000259" key="5">
    <source>
        <dbReference type="Pfam" id="PF13470"/>
    </source>
</evidence>